<dbReference type="Pfam" id="PF00096">
    <property type="entry name" value="zf-C2H2"/>
    <property type="match status" value="3"/>
</dbReference>
<keyword evidence="11" id="KW-1185">Reference proteome</keyword>
<evidence type="ECO:0000256" key="2">
    <source>
        <dbReference type="ARBA" id="ARBA00022723"/>
    </source>
</evidence>
<dbReference type="PROSITE" id="PS00028">
    <property type="entry name" value="ZINC_FINGER_C2H2_1"/>
    <property type="match status" value="7"/>
</dbReference>
<feature type="domain" description="C2H2-type" evidence="9">
    <location>
        <begin position="260"/>
        <end position="288"/>
    </location>
</feature>
<evidence type="ECO:0000256" key="8">
    <source>
        <dbReference type="SAM" id="MobiDB-lite"/>
    </source>
</evidence>
<feature type="domain" description="C2H2-type" evidence="9">
    <location>
        <begin position="345"/>
        <end position="373"/>
    </location>
</feature>
<keyword evidence="4 7" id="KW-0863">Zinc-finger</keyword>
<feature type="region of interest" description="Disordered" evidence="8">
    <location>
        <begin position="113"/>
        <end position="148"/>
    </location>
</feature>
<feature type="domain" description="C2H2-type" evidence="9">
    <location>
        <begin position="231"/>
        <end position="259"/>
    </location>
</feature>
<dbReference type="GO" id="GO:0008270">
    <property type="term" value="F:zinc ion binding"/>
    <property type="evidence" value="ECO:0007669"/>
    <property type="project" value="UniProtKB-KW"/>
</dbReference>
<protein>
    <recommendedName>
        <fullName evidence="9">C2H2-type domain-containing protein</fullName>
    </recommendedName>
</protein>
<dbReference type="InterPro" id="IPR013087">
    <property type="entry name" value="Znf_C2H2_type"/>
</dbReference>
<dbReference type="InterPro" id="IPR036236">
    <property type="entry name" value="Znf_C2H2_sf"/>
</dbReference>
<evidence type="ECO:0000259" key="9">
    <source>
        <dbReference type="PROSITE" id="PS50157"/>
    </source>
</evidence>
<evidence type="ECO:0000313" key="11">
    <source>
        <dbReference type="Proteomes" id="UP001209878"/>
    </source>
</evidence>
<feature type="domain" description="C2H2-type" evidence="9">
    <location>
        <begin position="289"/>
        <end position="316"/>
    </location>
</feature>
<proteinExistence type="predicted"/>
<dbReference type="GO" id="GO:0005634">
    <property type="term" value="C:nucleus"/>
    <property type="evidence" value="ECO:0007669"/>
    <property type="project" value="UniProtKB-SubCell"/>
</dbReference>
<dbReference type="GO" id="GO:0000981">
    <property type="term" value="F:DNA-binding transcription factor activity, RNA polymerase II-specific"/>
    <property type="evidence" value="ECO:0007669"/>
    <property type="project" value="TreeGrafter"/>
</dbReference>
<reference evidence="10" key="1">
    <citation type="journal article" date="2023" name="Mol. Biol. Evol.">
        <title>Third-Generation Sequencing Reveals the Adaptive Role of the Epigenome in Three Deep-Sea Polychaetes.</title>
        <authorList>
            <person name="Perez M."/>
            <person name="Aroh O."/>
            <person name="Sun Y."/>
            <person name="Lan Y."/>
            <person name="Juniper S.K."/>
            <person name="Young C.R."/>
            <person name="Angers B."/>
            <person name="Qian P.Y."/>
        </authorList>
    </citation>
    <scope>NUCLEOTIDE SEQUENCE</scope>
    <source>
        <strain evidence="10">R07B-5</strain>
    </source>
</reference>
<organism evidence="10 11">
    <name type="scientific">Ridgeia piscesae</name>
    <name type="common">Tubeworm</name>
    <dbReference type="NCBI Taxonomy" id="27915"/>
    <lineage>
        <taxon>Eukaryota</taxon>
        <taxon>Metazoa</taxon>
        <taxon>Spiralia</taxon>
        <taxon>Lophotrochozoa</taxon>
        <taxon>Annelida</taxon>
        <taxon>Polychaeta</taxon>
        <taxon>Sedentaria</taxon>
        <taxon>Canalipalpata</taxon>
        <taxon>Sabellida</taxon>
        <taxon>Siboglinidae</taxon>
        <taxon>Ridgeia</taxon>
    </lineage>
</organism>
<keyword evidence="2" id="KW-0479">Metal-binding</keyword>
<keyword evidence="5" id="KW-0862">Zinc</keyword>
<dbReference type="Gene3D" id="3.30.160.60">
    <property type="entry name" value="Classic Zinc Finger"/>
    <property type="match status" value="5"/>
</dbReference>
<feature type="compositionally biased region" description="Basic residues" evidence="8">
    <location>
        <begin position="400"/>
        <end position="412"/>
    </location>
</feature>
<keyword evidence="6" id="KW-0539">Nucleus</keyword>
<dbReference type="PANTHER" id="PTHR24379">
    <property type="entry name" value="KRAB AND ZINC FINGER DOMAIN-CONTAINING"/>
    <property type="match status" value="1"/>
</dbReference>
<dbReference type="SUPFAM" id="SSF57667">
    <property type="entry name" value="beta-beta-alpha zinc fingers"/>
    <property type="match status" value="4"/>
</dbReference>
<dbReference type="AlphaFoldDB" id="A0AAD9NWU1"/>
<dbReference type="Proteomes" id="UP001209878">
    <property type="component" value="Unassembled WGS sequence"/>
</dbReference>
<gene>
    <name evidence="10" type="ORF">NP493_292g01011</name>
</gene>
<evidence type="ECO:0000256" key="1">
    <source>
        <dbReference type="ARBA" id="ARBA00004123"/>
    </source>
</evidence>
<evidence type="ECO:0000256" key="3">
    <source>
        <dbReference type="ARBA" id="ARBA00022737"/>
    </source>
</evidence>
<dbReference type="PANTHER" id="PTHR24379:SF127">
    <property type="entry name" value="BLOODY FINGERS-RELATED"/>
    <property type="match status" value="1"/>
</dbReference>
<dbReference type="PROSITE" id="PS50157">
    <property type="entry name" value="ZINC_FINGER_C2H2_2"/>
    <property type="match status" value="7"/>
</dbReference>
<evidence type="ECO:0000313" key="10">
    <source>
        <dbReference type="EMBL" id="KAK2183909.1"/>
    </source>
</evidence>
<dbReference type="Pfam" id="PF13894">
    <property type="entry name" value="zf-C2H2_4"/>
    <property type="match status" value="1"/>
</dbReference>
<dbReference type="EMBL" id="JAODUO010000291">
    <property type="protein sequence ID" value="KAK2183909.1"/>
    <property type="molecule type" value="Genomic_DNA"/>
</dbReference>
<feature type="domain" description="C2H2-type" evidence="9">
    <location>
        <begin position="154"/>
        <end position="181"/>
    </location>
</feature>
<evidence type="ECO:0000256" key="6">
    <source>
        <dbReference type="ARBA" id="ARBA00023242"/>
    </source>
</evidence>
<comment type="caution">
    <text evidence="10">The sequence shown here is derived from an EMBL/GenBank/DDBJ whole genome shotgun (WGS) entry which is preliminary data.</text>
</comment>
<dbReference type="GO" id="GO:0000977">
    <property type="term" value="F:RNA polymerase II transcription regulatory region sequence-specific DNA binding"/>
    <property type="evidence" value="ECO:0007669"/>
    <property type="project" value="TreeGrafter"/>
</dbReference>
<feature type="domain" description="C2H2-type" evidence="9">
    <location>
        <begin position="317"/>
        <end position="344"/>
    </location>
</feature>
<dbReference type="SMART" id="SM00355">
    <property type="entry name" value="ZnF_C2H2"/>
    <property type="match status" value="7"/>
</dbReference>
<feature type="region of interest" description="Disordered" evidence="8">
    <location>
        <begin position="394"/>
        <end position="414"/>
    </location>
</feature>
<evidence type="ECO:0000256" key="4">
    <source>
        <dbReference type="ARBA" id="ARBA00022771"/>
    </source>
</evidence>
<sequence>MADHKKKFSHLLKESILELCNARLSHDETLEIDGVICVTVGDNDENHIVIKVHETIVASYAENTTNLIEKVEDINDTITPYVSQEHSVVDDLRNLTDENGQPCSLDRMEMEKTNPLDASEARQEDTAIVKSETPEVESSGERSTSVPEGDPVRYTCGVCDDVFPTRSGLEKHNRIHTATHGGRVHNLPPVQGKSSRQFQCEICGRVLLSRQSLKHHVLAVHEGISRPQKKGLCAFCGKICRTATALKEHQNKWHFDIKPFPCKKCGRAFHAKPVLRVHEKQAHSDVRNFPCEACGKAFKRHSDLKDHLLTHSETRPYQCDICKKRYKKKPVLTRHYRLHTGLKPFECKVCSASFADASILRRHVIAIHKVPRDKWHKDLTAEDLHVMAETPNLNEVSPDKRKRRPRTKRKTTRVGQVVCDVPTGDVLASADQIISPAGEQFKPDMSGDITDDVENTIVVIQQSIPAASTERKIVDVKREIDVTTGDSVTTAAAVTTDEPNPGCLSGEKTIQLVEDESGNLITWDSQMMSFEQVYILVNDPVVQSTEELVTTDN</sequence>
<feature type="compositionally biased region" description="Basic and acidic residues" evidence="8">
    <location>
        <begin position="113"/>
        <end position="127"/>
    </location>
</feature>
<comment type="subcellular location">
    <subcellularLocation>
        <location evidence="1">Nucleus</location>
    </subcellularLocation>
</comment>
<keyword evidence="3" id="KW-0677">Repeat</keyword>
<name>A0AAD9NWU1_RIDPI</name>
<evidence type="ECO:0000256" key="7">
    <source>
        <dbReference type="PROSITE-ProRule" id="PRU00042"/>
    </source>
</evidence>
<evidence type="ECO:0000256" key="5">
    <source>
        <dbReference type="ARBA" id="ARBA00022833"/>
    </source>
</evidence>
<accession>A0AAD9NWU1</accession>
<feature type="domain" description="C2H2-type" evidence="9">
    <location>
        <begin position="198"/>
        <end position="226"/>
    </location>
</feature>
<dbReference type="FunFam" id="3.30.160.60:FF:000145">
    <property type="entry name" value="Zinc finger protein 574"/>
    <property type="match status" value="2"/>
</dbReference>